<dbReference type="InterPro" id="IPR052063">
    <property type="entry name" value="Polysaccharide_Lyase_1"/>
</dbReference>
<evidence type="ECO:0000313" key="4">
    <source>
        <dbReference type="Proteomes" id="UP001548590"/>
    </source>
</evidence>
<evidence type="ECO:0000256" key="1">
    <source>
        <dbReference type="ARBA" id="ARBA00022723"/>
    </source>
</evidence>
<name>A0ABV2CSC7_9RHOO</name>
<accession>A0ABV2CSC7</accession>
<evidence type="ECO:0008006" key="5">
    <source>
        <dbReference type="Google" id="ProtNLM"/>
    </source>
</evidence>
<dbReference type="PANTHER" id="PTHR42970">
    <property type="entry name" value="PECTATE LYASE C-RELATED"/>
    <property type="match status" value="1"/>
</dbReference>
<protein>
    <recommendedName>
        <fullName evidence="5">Pectate lyase</fullName>
    </recommendedName>
</protein>
<keyword evidence="1" id="KW-0479">Metal-binding</keyword>
<evidence type="ECO:0000256" key="2">
    <source>
        <dbReference type="ARBA" id="ARBA00023180"/>
    </source>
</evidence>
<dbReference type="InterPro" id="IPR012334">
    <property type="entry name" value="Pectin_lyas_fold"/>
</dbReference>
<reference evidence="3 4" key="1">
    <citation type="submission" date="2024-07" db="EMBL/GenBank/DDBJ databases">
        <title>Uliginosibacterium paludis KCTC:42655.</title>
        <authorList>
            <person name="Kim M.K."/>
        </authorList>
    </citation>
    <scope>NUCLEOTIDE SEQUENCE [LARGE SCALE GENOMIC DNA]</scope>
    <source>
        <strain evidence="3 4">KCTC 42655</strain>
    </source>
</reference>
<proteinExistence type="predicted"/>
<dbReference type="SUPFAM" id="SSF51126">
    <property type="entry name" value="Pectin lyase-like"/>
    <property type="match status" value="1"/>
</dbReference>
<keyword evidence="2" id="KW-0325">Glycoprotein</keyword>
<sequence>MQHRAAQEGGFVQKRFIAGANPDGMAFLPPVSGHIMSLKPLAALLPFALLPAVAQALPAFPGAEGFGANATGGRGGEVVFVTNLDNSGSGSLRSALSGWSNSPKIIVFKVGGEIRLSSPIRISNSNITVAGQTAPGGGITLRGAPLEITGSNLIIRHIRIRHGNERSGDDDAVSIMDGARNIILDHVSASWSVDETLSPSGDIRDITIQWSVISESLRNAGHKKGAHGYGSLLRATGGVSLHHNLWAHHLGRSPRFGDNYGKPFYPSPTFDFRNNVIYDWGSYASGTIDGNISVNYVANYLKPGPSTKKLLPVTLTRFADAKTRFHLAGNLVDGHPEISEAAGNFIGAESNNPPAVFTLSETPFPAPALSTTDAATAYEQVLARAGTTVPKRDAVDERVIRQVRSGTGGLIDTQNDVGGWPQLESGSAALDSDGDGIPDDWEIAHGLDPKNPKDARELDASGYMHIERWFNELADKKD</sequence>
<dbReference type="Gene3D" id="2.160.20.10">
    <property type="entry name" value="Single-stranded right-handed beta-helix, Pectin lyase-like"/>
    <property type="match status" value="1"/>
</dbReference>
<dbReference type="EMBL" id="JBEWLZ010000007">
    <property type="protein sequence ID" value="MET1490814.1"/>
    <property type="molecule type" value="Genomic_DNA"/>
</dbReference>
<dbReference type="Proteomes" id="UP001548590">
    <property type="component" value="Unassembled WGS sequence"/>
</dbReference>
<dbReference type="InterPro" id="IPR011050">
    <property type="entry name" value="Pectin_lyase_fold/virulence"/>
</dbReference>
<dbReference type="RefSeq" id="WP_345925824.1">
    <property type="nucleotide sequence ID" value="NZ_JBDIVF010000002.1"/>
</dbReference>
<keyword evidence="4" id="KW-1185">Reference proteome</keyword>
<dbReference type="PANTHER" id="PTHR42970:SF1">
    <property type="entry name" value="PECTATE LYASE C-RELATED"/>
    <property type="match status" value="1"/>
</dbReference>
<gene>
    <name evidence="3" type="ORF">ABVT11_13335</name>
</gene>
<evidence type="ECO:0000313" key="3">
    <source>
        <dbReference type="EMBL" id="MET1490814.1"/>
    </source>
</evidence>
<organism evidence="3 4">
    <name type="scientific">Uliginosibacterium paludis</name>
    <dbReference type="NCBI Taxonomy" id="1615952"/>
    <lineage>
        <taxon>Bacteria</taxon>
        <taxon>Pseudomonadati</taxon>
        <taxon>Pseudomonadota</taxon>
        <taxon>Betaproteobacteria</taxon>
        <taxon>Rhodocyclales</taxon>
        <taxon>Zoogloeaceae</taxon>
        <taxon>Uliginosibacterium</taxon>
    </lineage>
</organism>
<comment type="caution">
    <text evidence="3">The sequence shown here is derived from an EMBL/GenBank/DDBJ whole genome shotgun (WGS) entry which is preliminary data.</text>
</comment>